<proteinExistence type="predicted"/>
<keyword evidence="7" id="KW-0804">Transcription</keyword>
<feature type="compositionally biased region" description="Low complexity" evidence="10">
    <location>
        <begin position="24"/>
        <end position="34"/>
    </location>
</feature>
<comment type="subcellular location">
    <subcellularLocation>
        <location evidence="1">Nucleus</location>
    </subcellularLocation>
</comment>
<keyword evidence="8" id="KW-0539">Nucleus</keyword>
<dbReference type="GO" id="GO:0000978">
    <property type="term" value="F:RNA polymerase II cis-regulatory region sequence-specific DNA binding"/>
    <property type="evidence" value="ECO:0007669"/>
    <property type="project" value="TreeGrafter"/>
</dbReference>
<evidence type="ECO:0000259" key="11">
    <source>
        <dbReference type="PROSITE" id="PS50157"/>
    </source>
</evidence>
<feature type="compositionally biased region" description="Low complexity" evidence="10">
    <location>
        <begin position="125"/>
        <end position="136"/>
    </location>
</feature>
<feature type="region of interest" description="Disordered" evidence="10">
    <location>
        <begin position="415"/>
        <end position="462"/>
    </location>
</feature>
<dbReference type="GO" id="GO:0000433">
    <property type="term" value="P:carbon catabolite repression of transcription from RNA polymerase II promoter by glucose"/>
    <property type="evidence" value="ECO:0007669"/>
    <property type="project" value="TreeGrafter"/>
</dbReference>
<sequence length="652" mass="71766">MPIVPIQPALGTPSGPDPTLTQRHPQQIHPDYHHPYYPQQHPLHPYSTVPVAVPVPGPGPGYYHPSHATYDLPPVRDNFGGSNNSYESSFDSNSSNSHLYQHYYYTQQHHPHEQQHPQEYHPSSRHSSPESGPESSSHLDRSGTPDSVTADGSHHDKTPKGKLFQCTGFGDCRMVFTRSEHLARHARKHTGEKPFKCVVDGCTRMFSRFDNMVQHTQTHTKGSNRESADLIASKIAIETRRKSEAGLLAGTTTRRPSTKASKANRNSMTVAPSVDNSASSKHQRTPSLPVLSVAPAGPIRSITPALPSPVTPSSMAGSPNSPSKLLRAGAKKDNSKIRKKSTGSNLGRRGSLGSVADSNSTESWYGSKLHHRTSLDFSLDHRAYLASMQAANNNQRHDRHLPPMHQYISEQDHPMGQSTYVQSRHPLSPEHSSEDMDSDDASLHVHRQQARSELSTPDQGWRNVDVDDSMAHCTLPPLRTVPGGVTDPSARVPLPSIQHAARYRSQTIHSGSNRLPEPYPPNKLRRLSLVDLNAPIQEATKAVHHSVPVPRSGQQKTDGVDVSEDEIKALEAFGELWSQGRDVEMKDSQASSLSPQPKIKLESPPESSLPYDEQVPGPDFGRRTLSPSNGNGIHYYGGPVHQVQQHRGMEVD</sequence>
<dbReference type="FunFam" id="3.30.160.60:FF:002343">
    <property type="entry name" value="Zinc finger protein 33A"/>
    <property type="match status" value="1"/>
</dbReference>
<evidence type="ECO:0000256" key="8">
    <source>
        <dbReference type="ARBA" id="ARBA00023242"/>
    </source>
</evidence>
<dbReference type="GO" id="GO:0008270">
    <property type="term" value="F:zinc ion binding"/>
    <property type="evidence" value="ECO:0007669"/>
    <property type="project" value="UniProtKB-KW"/>
</dbReference>
<feature type="region of interest" description="Disordered" evidence="10">
    <location>
        <begin position="1"/>
        <end position="34"/>
    </location>
</feature>
<feature type="domain" description="C2H2-type" evidence="11">
    <location>
        <begin position="195"/>
        <end position="224"/>
    </location>
</feature>
<feature type="region of interest" description="Disordered" evidence="10">
    <location>
        <begin position="580"/>
        <end position="652"/>
    </location>
</feature>
<dbReference type="InterPro" id="IPR051007">
    <property type="entry name" value="creA/MIG_C2H2-ZnF"/>
</dbReference>
<dbReference type="PROSITE" id="PS50157">
    <property type="entry name" value="ZINC_FINGER_C2H2_2"/>
    <property type="match status" value="2"/>
</dbReference>
<dbReference type="SUPFAM" id="SSF57667">
    <property type="entry name" value="beta-beta-alpha zinc fingers"/>
    <property type="match status" value="1"/>
</dbReference>
<feature type="compositionally biased region" description="Basic and acidic residues" evidence="10">
    <location>
        <begin position="110"/>
        <end position="119"/>
    </location>
</feature>
<keyword evidence="5" id="KW-0862">Zinc</keyword>
<dbReference type="OrthoDB" id="10018191at2759"/>
<evidence type="ECO:0000313" key="13">
    <source>
        <dbReference type="Proteomes" id="UP000827284"/>
    </source>
</evidence>
<keyword evidence="6" id="KW-0805">Transcription regulation</keyword>
<feature type="compositionally biased region" description="Low complexity" evidence="10">
    <location>
        <begin position="82"/>
        <end position="94"/>
    </location>
</feature>
<dbReference type="Gene3D" id="3.30.160.60">
    <property type="entry name" value="Classic Zinc Finger"/>
    <property type="match status" value="2"/>
</dbReference>
<comment type="caution">
    <text evidence="12">The sequence shown here is derived from an EMBL/GenBank/DDBJ whole genome shotgun (WGS) entry which is preliminary data.</text>
</comment>
<feature type="region of interest" description="Disordered" evidence="10">
    <location>
        <begin position="541"/>
        <end position="560"/>
    </location>
</feature>
<feature type="region of interest" description="Disordered" evidence="10">
    <location>
        <begin position="245"/>
        <end position="362"/>
    </location>
</feature>
<name>A0A9P3HA82_9FUNG</name>
<dbReference type="EMBL" id="BQFW01000007">
    <property type="protein sequence ID" value="GJJ72975.1"/>
    <property type="molecule type" value="Genomic_DNA"/>
</dbReference>
<organism evidence="12 13">
    <name type="scientific">Entomortierella parvispora</name>
    <dbReference type="NCBI Taxonomy" id="205924"/>
    <lineage>
        <taxon>Eukaryota</taxon>
        <taxon>Fungi</taxon>
        <taxon>Fungi incertae sedis</taxon>
        <taxon>Mucoromycota</taxon>
        <taxon>Mortierellomycotina</taxon>
        <taxon>Mortierellomycetes</taxon>
        <taxon>Mortierellales</taxon>
        <taxon>Mortierellaceae</taxon>
        <taxon>Entomortierella</taxon>
    </lineage>
</organism>
<feature type="region of interest" description="Disordered" evidence="10">
    <location>
        <begin position="109"/>
        <end position="160"/>
    </location>
</feature>
<evidence type="ECO:0000256" key="7">
    <source>
        <dbReference type="ARBA" id="ARBA00023163"/>
    </source>
</evidence>
<dbReference type="PANTHER" id="PTHR47428">
    <property type="entry name" value="REGULATORY PROTEIN MIG1-RELATED"/>
    <property type="match status" value="1"/>
</dbReference>
<dbReference type="SMART" id="SM00355">
    <property type="entry name" value="ZnF_C2H2"/>
    <property type="match status" value="2"/>
</dbReference>
<feature type="domain" description="C2H2-type" evidence="11">
    <location>
        <begin position="164"/>
        <end position="194"/>
    </location>
</feature>
<accession>A0A9P3HA82</accession>
<keyword evidence="13" id="KW-1185">Reference proteome</keyword>
<evidence type="ECO:0000256" key="3">
    <source>
        <dbReference type="ARBA" id="ARBA00022737"/>
    </source>
</evidence>
<protein>
    <submittedName>
        <fullName evidence="12">C2H2 transcription facotor</fullName>
    </submittedName>
</protein>
<dbReference type="GO" id="GO:0005737">
    <property type="term" value="C:cytoplasm"/>
    <property type="evidence" value="ECO:0007669"/>
    <property type="project" value="TreeGrafter"/>
</dbReference>
<dbReference type="GO" id="GO:0005634">
    <property type="term" value="C:nucleus"/>
    <property type="evidence" value="ECO:0007669"/>
    <property type="project" value="UniProtKB-SubCell"/>
</dbReference>
<keyword evidence="3" id="KW-0677">Repeat</keyword>
<keyword evidence="2" id="KW-0479">Metal-binding</keyword>
<evidence type="ECO:0000256" key="2">
    <source>
        <dbReference type="ARBA" id="ARBA00022723"/>
    </source>
</evidence>
<feature type="compositionally biased region" description="Polar residues" evidence="10">
    <location>
        <begin position="311"/>
        <end position="323"/>
    </location>
</feature>
<evidence type="ECO:0000256" key="4">
    <source>
        <dbReference type="ARBA" id="ARBA00022771"/>
    </source>
</evidence>
<evidence type="ECO:0000256" key="10">
    <source>
        <dbReference type="SAM" id="MobiDB-lite"/>
    </source>
</evidence>
<evidence type="ECO:0000256" key="5">
    <source>
        <dbReference type="ARBA" id="ARBA00022833"/>
    </source>
</evidence>
<dbReference type="InterPro" id="IPR013087">
    <property type="entry name" value="Znf_C2H2_type"/>
</dbReference>
<dbReference type="Proteomes" id="UP000827284">
    <property type="component" value="Unassembled WGS sequence"/>
</dbReference>
<dbReference type="PANTHER" id="PTHR47428:SF2">
    <property type="entry name" value="ZINC FINGER PROTEIN RSV1"/>
    <property type="match status" value="1"/>
</dbReference>
<feature type="compositionally biased region" description="Low complexity" evidence="10">
    <location>
        <begin position="342"/>
        <end position="354"/>
    </location>
</feature>
<dbReference type="PROSITE" id="PS00028">
    <property type="entry name" value="ZINC_FINGER_C2H2_1"/>
    <property type="match status" value="1"/>
</dbReference>
<gene>
    <name evidence="12" type="ORF">EMPS_05333</name>
</gene>
<reference evidence="12" key="1">
    <citation type="submission" date="2021-11" db="EMBL/GenBank/DDBJ databases">
        <authorList>
            <person name="Herlambang A."/>
            <person name="Guo Y."/>
            <person name="Takashima Y."/>
            <person name="Nishizawa T."/>
        </authorList>
    </citation>
    <scope>NUCLEOTIDE SEQUENCE</scope>
    <source>
        <strain evidence="12">E1425</strain>
    </source>
</reference>
<feature type="compositionally biased region" description="Polar residues" evidence="10">
    <location>
        <begin position="250"/>
        <end position="280"/>
    </location>
</feature>
<dbReference type="InterPro" id="IPR036236">
    <property type="entry name" value="Znf_C2H2_sf"/>
</dbReference>
<reference evidence="12" key="2">
    <citation type="journal article" date="2022" name="Microbiol. Resour. Announc.">
        <title>Whole-Genome Sequence of Entomortierella parvispora E1425, a Mucoromycotan Fungus Associated with Burkholderiaceae-Related Endosymbiotic Bacteria.</title>
        <authorList>
            <person name="Herlambang A."/>
            <person name="Guo Y."/>
            <person name="Takashima Y."/>
            <person name="Narisawa K."/>
            <person name="Ohta H."/>
            <person name="Nishizawa T."/>
        </authorList>
    </citation>
    <scope>NUCLEOTIDE SEQUENCE</scope>
    <source>
        <strain evidence="12">E1425</strain>
    </source>
</reference>
<keyword evidence="4 9" id="KW-0863">Zinc-finger</keyword>
<evidence type="ECO:0000256" key="1">
    <source>
        <dbReference type="ARBA" id="ARBA00004123"/>
    </source>
</evidence>
<evidence type="ECO:0000256" key="9">
    <source>
        <dbReference type="PROSITE-ProRule" id="PRU00042"/>
    </source>
</evidence>
<dbReference type="AlphaFoldDB" id="A0A9P3HA82"/>
<feature type="region of interest" description="Disordered" evidence="10">
    <location>
        <begin position="74"/>
        <end position="94"/>
    </location>
</feature>
<evidence type="ECO:0000256" key="6">
    <source>
        <dbReference type="ARBA" id="ARBA00023015"/>
    </source>
</evidence>
<evidence type="ECO:0000313" key="12">
    <source>
        <dbReference type="EMBL" id="GJJ72975.1"/>
    </source>
</evidence>